<feature type="transmembrane region" description="Helical" evidence="6">
    <location>
        <begin position="262"/>
        <end position="288"/>
    </location>
</feature>
<reference evidence="8 9" key="1">
    <citation type="journal article" date="2016" name="Genome Announc.">
        <title>Draft Whole-Genome Sequence of Trichoderma gamsii T6085, a Promising Biocontrol Agent of Fusarium Head Blight on Wheat.</title>
        <authorList>
            <person name="Baroncelli R."/>
            <person name="Zapparata A."/>
            <person name="Piaggeschi G."/>
            <person name="Sarrocco S."/>
            <person name="Vannacci G."/>
        </authorList>
    </citation>
    <scope>NUCLEOTIDE SEQUENCE [LARGE SCALE GENOMIC DNA]</scope>
    <source>
        <strain evidence="8 9">T6085</strain>
    </source>
</reference>
<dbReference type="RefSeq" id="XP_018663929.1">
    <property type="nucleotide sequence ID" value="XM_018802812.2"/>
</dbReference>
<name>A0A2P4ZMT4_9HYPO</name>
<evidence type="ECO:0000313" key="9">
    <source>
        <dbReference type="Proteomes" id="UP000054821"/>
    </source>
</evidence>
<feature type="compositionally biased region" description="Polar residues" evidence="5">
    <location>
        <begin position="44"/>
        <end position="53"/>
    </location>
</feature>
<feature type="transmembrane region" description="Helical" evidence="6">
    <location>
        <begin position="169"/>
        <end position="190"/>
    </location>
</feature>
<feature type="compositionally biased region" description="Polar residues" evidence="5">
    <location>
        <begin position="67"/>
        <end position="79"/>
    </location>
</feature>
<accession>A0A2P4ZMT4</accession>
<dbReference type="PROSITE" id="PS50850">
    <property type="entry name" value="MFS"/>
    <property type="match status" value="1"/>
</dbReference>
<feature type="transmembrane region" description="Helical" evidence="6">
    <location>
        <begin position="439"/>
        <end position="463"/>
    </location>
</feature>
<dbReference type="GO" id="GO:0005886">
    <property type="term" value="C:plasma membrane"/>
    <property type="evidence" value="ECO:0007669"/>
    <property type="project" value="TreeGrafter"/>
</dbReference>
<dbReference type="Gene3D" id="1.20.1250.20">
    <property type="entry name" value="MFS general substrate transporter like domains"/>
    <property type="match status" value="1"/>
</dbReference>
<gene>
    <name evidence="8" type="ORF">TGAM01_v205495</name>
</gene>
<keyword evidence="9" id="KW-1185">Reference proteome</keyword>
<evidence type="ECO:0000256" key="3">
    <source>
        <dbReference type="ARBA" id="ARBA00022989"/>
    </source>
</evidence>
<keyword evidence="3 6" id="KW-1133">Transmembrane helix</keyword>
<dbReference type="STRING" id="398673.A0A2P4ZMT4"/>
<evidence type="ECO:0000256" key="6">
    <source>
        <dbReference type="SAM" id="Phobius"/>
    </source>
</evidence>
<sequence>MWSLIQRHQIRAHVKQELGQRTKPAHEPSAKSPSDLEDARHPSVSPSGKSRSNGAAAGNQDSDEEQPSSSAKEQQQQQHILVKSEPGDPLNPQNWPLISRCKNIAILSILIFVQGWAGASESMANSVASSKFHVSRTAQNLDTAMYLFGIGTGAPFTGPLSETVGRNPVYLGATFCYLFFVFGSAMATTFGGRITCRYFVGLFSSATLGINGSSVRDQFRDVKRAFVFPIIAWVNVIGPLAAPVASGWLVSNPSLGWHWPDWMTLIISGAAFFVALLFLPETYLPLLLDWKAKELRRATGDVRFTSEHAMAANFFSRLKHNVKLGITFYRTEIIVTVLGLYLLLLYTLLFTSLSGFDFIFKDTYQLSTGLTGSCFASIAVGSTVFTLSAPVLYNWARSDTEHVHGAHVEPEFRLWPAIVTAPMLPVCLFWLGWTNYPRISIWCGLGACFVFGVVLTAFYVSSYEYIIDSYGEHSAIALASVTAVRYLAAGGMVMATRPMYSAIGVHWSLTIMGCVAAILSPAPLLLWHYGPKLRKRSKYAKDP</sequence>
<proteinExistence type="predicted"/>
<feature type="domain" description="Major facilitator superfamily (MFS) profile" evidence="7">
    <location>
        <begin position="103"/>
        <end position="543"/>
    </location>
</feature>
<dbReference type="InterPro" id="IPR036259">
    <property type="entry name" value="MFS_trans_sf"/>
</dbReference>
<feature type="transmembrane region" description="Helical" evidence="6">
    <location>
        <begin position="370"/>
        <end position="393"/>
    </location>
</feature>
<organism evidence="8 9">
    <name type="scientific">Trichoderma gamsii</name>
    <dbReference type="NCBI Taxonomy" id="398673"/>
    <lineage>
        <taxon>Eukaryota</taxon>
        <taxon>Fungi</taxon>
        <taxon>Dikarya</taxon>
        <taxon>Ascomycota</taxon>
        <taxon>Pezizomycotina</taxon>
        <taxon>Sordariomycetes</taxon>
        <taxon>Hypocreomycetidae</taxon>
        <taxon>Hypocreales</taxon>
        <taxon>Hypocreaceae</taxon>
        <taxon>Trichoderma</taxon>
    </lineage>
</organism>
<feature type="transmembrane region" description="Helical" evidence="6">
    <location>
        <begin position="507"/>
        <end position="529"/>
    </location>
</feature>
<feature type="transmembrane region" description="Helical" evidence="6">
    <location>
        <begin position="226"/>
        <end position="250"/>
    </location>
</feature>
<evidence type="ECO:0000256" key="1">
    <source>
        <dbReference type="ARBA" id="ARBA00004141"/>
    </source>
</evidence>
<feature type="region of interest" description="Disordered" evidence="5">
    <location>
        <begin position="13"/>
        <end position="88"/>
    </location>
</feature>
<evidence type="ECO:0000259" key="7">
    <source>
        <dbReference type="PROSITE" id="PS50850"/>
    </source>
</evidence>
<comment type="subcellular location">
    <subcellularLocation>
        <location evidence="1">Membrane</location>
        <topology evidence="1">Multi-pass membrane protein</topology>
    </subcellularLocation>
</comment>
<dbReference type="InterPro" id="IPR020846">
    <property type="entry name" value="MFS_dom"/>
</dbReference>
<dbReference type="Proteomes" id="UP000054821">
    <property type="component" value="Unassembled WGS sequence"/>
</dbReference>
<keyword evidence="2 6" id="KW-0812">Transmembrane</keyword>
<evidence type="ECO:0000256" key="2">
    <source>
        <dbReference type="ARBA" id="ARBA00022692"/>
    </source>
</evidence>
<evidence type="ECO:0000256" key="4">
    <source>
        <dbReference type="ARBA" id="ARBA00023136"/>
    </source>
</evidence>
<dbReference type="InterPro" id="IPR011701">
    <property type="entry name" value="MFS"/>
</dbReference>
<protein>
    <recommendedName>
        <fullName evidence="7">Major facilitator superfamily (MFS) profile domain-containing protein</fullName>
    </recommendedName>
</protein>
<dbReference type="EMBL" id="JPDN02000017">
    <property type="protein sequence ID" value="PON25610.1"/>
    <property type="molecule type" value="Genomic_DNA"/>
</dbReference>
<feature type="compositionally biased region" description="Basic and acidic residues" evidence="5">
    <location>
        <begin position="14"/>
        <end position="29"/>
    </location>
</feature>
<comment type="caution">
    <text evidence="8">The sequence shown here is derived from an EMBL/GenBank/DDBJ whole genome shotgun (WGS) entry which is preliminary data.</text>
</comment>
<dbReference type="Pfam" id="PF07690">
    <property type="entry name" value="MFS_1"/>
    <property type="match status" value="1"/>
</dbReference>
<evidence type="ECO:0000313" key="8">
    <source>
        <dbReference type="EMBL" id="PON25610.1"/>
    </source>
</evidence>
<feature type="transmembrane region" description="Helical" evidence="6">
    <location>
        <begin position="475"/>
        <end position="495"/>
    </location>
</feature>
<dbReference type="PANTHER" id="PTHR23502:SF188">
    <property type="entry name" value="MAJOR FACILITATOR SUPERFAMILY (MFS) PROFILE DOMAIN-CONTAINING PROTEIN"/>
    <property type="match status" value="1"/>
</dbReference>
<dbReference type="SUPFAM" id="SSF103473">
    <property type="entry name" value="MFS general substrate transporter"/>
    <property type="match status" value="1"/>
</dbReference>
<dbReference type="PANTHER" id="PTHR23502">
    <property type="entry name" value="MAJOR FACILITATOR SUPERFAMILY"/>
    <property type="match status" value="1"/>
</dbReference>
<dbReference type="GeneID" id="29982895"/>
<feature type="transmembrane region" description="Helical" evidence="6">
    <location>
        <begin position="414"/>
        <end position="433"/>
    </location>
</feature>
<evidence type="ECO:0000256" key="5">
    <source>
        <dbReference type="SAM" id="MobiDB-lite"/>
    </source>
</evidence>
<dbReference type="AlphaFoldDB" id="A0A2P4ZMT4"/>
<dbReference type="GO" id="GO:0022857">
    <property type="term" value="F:transmembrane transporter activity"/>
    <property type="evidence" value="ECO:0007669"/>
    <property type="project" value="InterPro"/>
</dbReference>
<keyword evidence="4 6" id="KW-0472">Membrane</keyword>
<feature type="transmembrane region" description="Helical" evidence="6">
    <location>
        <begin position="327"/>
        <end position="350"/>
    </location>
</feature>